<name>A0A128F9P5_9GAMM</name>
<dbReference type="Proteomes" id="UP000073601">
    <property type="component" value="Unassembled WGS sequence"/>
</dbReference>
<organism evidence="1 2">
    <name type="scientific">Grimontia marina</name>
    <dbReference type="NCBI Taxonomy" id="646534"/>
    <lineage>
        <taxon>Bacteria</taxon>
        <taxon>Pseudomonadati</taxon>
        <taxon>Pseudomonadota</taxon>
        <taxon>Gammaproteobacteria</taxon>
        <taxon>Vibrionales</taxon>
        <taxon>Vibrionaceae</taxon>
        <taxon>Grimontia</taxon>
    </lineage>
</organism>
<evidence type="ECO:0000313" key="2">
    <source>
        <dbReference type="Proteomes" id="UP000073601"/>
    </source>
</evidence>
<evidence type="ECO:0000313" key="1">
    <source>
        <dbReference type="EMBL" id="CZF83001.1"/>
    </source>
</evidence>
<proteinExistence type="predicted"/>
<sequence length="56" mass="6523">MDITFYCNTSLTFIMLALTFELCQIEFVFCLKNSIRVSEQAWRCWLLIGLKKAGLV</sequence>
<gene>
    <name evidence="1" type="ORF">GMA8713_02443</name>
</gene>
<dbReference type="AlphaFoldDB" id="A0A128F9P5"/>
<keyword evidence="2" id="KW-1185">Reference proteome</keyword>
<dbReference type="EMBL" id="FIZY01000020">
    <property type="protein sequence ID" value="CZF83001.1"/>
    <property type="molecule type" value="Genomic_DNA"/>
</dbReference>
<reference evidence="2" key="1">
    <citation type="submission" date="2016-02" db="EMBL/GenBank/DDBJ databases">
        <authorList>
            <person name="Rodrigo-Torres Lidia"/>
            <person name="Arahal R.David."/>
        </authorList>
    </citation>
    <scope>NUCLEOTIDE SEQUENCE [LARGE SCALE GENOMIC DNA]</scope>
    <source>
        <strain evidence="2">CECT 8713</strain>
    </source>
</reference>
<protein>
    <submittedName>
        <fullName evidence="1">Uncharacterized protein</fullName>
    </submittedName>
</protein>
<accession>A0A128F9P5</accession>